<dbReference type="InterPro" id="IPR007197">
    <property type="entry name" value="rSAM"/>
</dbReference>
<dbReference type="RefSeq" id="WP_064429999.1">
    <property type="nucleotide sequence ID" value="NZ_AP019774.1"/>
</dbReference>
<accession>A0A6J4CXC9</accession>
<organism evidence="10 11">
    <name type="scientific">Helicobacter suis</name>
    <dbReference type="NCBI Taxonomy" id="104628"/>
    <lineage>
        <taxon>Bacteria</taxon>
        <taxon>Pseudomonadati</taxon>
        <taxon>Campylobacterota</taxon>
        <taxon>Epsilonproteobacteria</taxon>
        <taxon>Campylobacterales</taxon>
        <taxon>Helicobacteraceae</taxon>
        <taxon>Helicobacter</taxon>
    </lineage>
</organism>
<sequence length="246" mass="27474">MPLPLVETFYSLQGEGSCVGQPSVFIRLGGCNFKCVGFGVKSMIDSKEVVGCDSAYAVYPNAQWSYLKSSQELLARLEPLMQTFTLPHIVLTGGEPSLHFNNPILLEALQVLHTRGHTIWVESNGSVFFEFKAPLNTLHFTLSPKLAFAQTFKDYSKPLQNILNHAKEIVFKFVVKPPFEVCIAQIKALLKPLHFKKSPLIYLMPLGVQAQEILEGLKDLAPLCLQHGYLLSQRLHILLWGNKPGV</sequence>
<comment type="function">
    <text evidence="8">Catalyzes the complex heterocyclic radical-mediated conversion of 6-carboxy-5,6,7,8-tetrahydropterin (CPH4) to 7-carboxy-7-deazaguanine (CDG), a step common to the biosynthetic pathways of all 7-deazapurine-containing compounds.</text>
</comment>
<dbReference type="GO" id="GO:0000287">
    <property type="term" value="F:magnesium ion binding"/>
    <property type="evidence" value="ECO:0007669"/>
    <property type="project" value="UniProtKB-UniRule"/>
</dbReference>
<dbReference type="Proteomes" id="UP000317935">
    <property type="component" value="Chromosome"/>
</dbReference>
<keyword evidence="5 8" id="KW-0408">Iron</keyword>
<evidence type="ECO:0000256" key="2">
    <source>
        <dbReference type="ARBA" id="ARBA00022691"/>
    </source>
</evidence>
<dbReference type="EMBL" id="AP019774">
    <property type="protein sequence ID" value="BCD70187.1"/>
    <property type="molecule type" value="Genomic_DNA"/>
</dbReference>
<evidence type="ECO:0000259" key="9">
    <source>
        <dbReference type="PROSITE" id="PS51918"/>
    </source>
</evidence>
<feature type="binding site" evidence="8">
    <location>
        <begin position="143"/>
        <end position="145"/>
    </location>
    <ligand>
        <name>S-adenosyl-L-methionine</name>
        <dbReference type="ChEBI" id="CHEBI:59789"/>
    </ligand>
</feature>
<evidence type="ECO:0000256" key="7">
    <source>
        <dbReference type="ARBA" id="ARBA00023239"/>
    </source>
</evidence>
<dbReference type="SUPFAM" id="SSF102114">
    <property type="entry name" value="Radical SAM enzymes"/>
    <property type="match status" value="1"/>
</dbReference>
<proteinExistence type="inferred from homology"/>
<dbReference type="PANTHER" id="PTHR42836:SF1">
    <property type="entry name" value="7-CARBOXY-7-DEAZAGUANINE SYNTHASE"/>
    <property type="match status" value="1"/>
</dbReference>
<dbReference type="GO" id="GO:0016840">
    <property type="term" value="F:carbon-nitrogen lyase activity"/>
    <property type="evidence" value="ECO:0007669"/>
    <property type="project" value="UniProtKB-UniRule"/>
</dbReference>
<keyword evidence="3 8" id="KW-0479">Metal-binding</keyword>
<keyword evidence="2 8" id="KW-0949">S-adenosyl-L-methionine</keyword>
<comment type="cofactor">
    <cofactor evidence="8">
        <name>S-adenosyl-L-methionine</name>
        <dbReference type="ChEBI" id="CHEBI:59789"/>
    </cofactor>
    <text evidence="8">Binds 1 S-adenosyl-L-methionine per subunit.</text>
</comment>
<dbReference type="Gene3D" id="3.20.20.70">
    <property type="entry name" value="Aldolase class I"/>
    <property type="match status" value="1"/>
</dbReference>
<feature type="binding site" evidence="8">
    <location>
        <position position="31"/>
    </location>
    <ligand>
        <name>[4Fe-4S] cluster</name>
        <dbReference type="ChEBI" id="CHEBI:49883"/>
        <note>4Fe-4S-S-AdoMet</note>
    </ligand>
</feature>
<keyword evidence="8" id="KW-0671">Queuosine biosynthesis</keyword>
<comment type="catalytic activity">
    <reaction evidence="8">
        <text>6-carboxy-5,6,7,8-tetrahydropterin + H(+) = 7-carboxy-7-carbaguanine + NH4(+)</text>
        <dbReference type="Rhea" id="RHEA:27974"/>
        <dbReference type="ChEBI" id="CHEBI:15378"/>
        <dbReference type="ChEBI" id="CHEBI:28938"/>
        <dbReference type="ChEBI" id="CHEBI:61032"/>
        <dbReference type="ChEBI" id="CHEBI:61036"/>
        <dbReference type="EC" id="4.3.99.3"/>
    </reaction>
</comment>
<keyword evidence="7 8" id="KW-0456">Lyase</keyword>
<feature type="binding site" evidence="8">
    <location>
        <position position="52"/>
    </location>
    <ligand>
        <name>[4Fe-4S] cluster</name>
        <dbReference type="ChEBI" id="CHEBI:49883"/>
        <note>4Fe-4S-S-AdoMet</note>
    </ligand>
</feature>
<dbReference type="GO" id="GO:1904047">
    <property type="term" value="F:S-adenosyl-L-methionine binding"/>
    <property type="evidence" value="ECO:0007669"/>
    <property type="project" value="UniProtKB-UniRule"/>
</dbReference>
<reference evidence="10 11" key="1">
    <citation type="submission" date="2019-06" db="EMBL/GenBank/DDBJ databases">
        <title>Complete genome sequence of Helicobacter suis SNTW101c.</title>
        <authorList>
            <person name="Rimbara E."/>
            <person name="Suzuki M."/>
            <person name="Matsui H."/>
            <person name="Nakamura M."/>
            <person name="Mori S."/>
            <person name="Shibayama K."/>
        </authorList>
    </citation>
    <scope>NUCLEOTIDE SEQUENCE [LARGE SCALE GENOMIC DNA]</scope>
    <source>
        <strain evidence="10 11">SNTW101c</strain>
    </source>
</reference>
<comment type="similarity">
    <text evidence="8">Belongs to the radical SAM superfamily. 7-carboxy-7-deazaguanine synthase family.</text>
</comment>
<dbReference type="CDD" id="cd01335">
    <property type="entry name" value="Radical_SAM"/>
    <property type="match status" value="1"/>
</dbReference>
<comment type="cofactor">
    <cofactor evidence="8">
        <name>[4Fe-4S] cluster</name>
        <dbReference type="ChEBI" id="CHEBI:49883"/>
    </cofactor>
    <text evidence="8">Binds 1 [4Fe-4S] cluster. The cluster is coordinated with 3 cysteines and an exchangeable S-adenosyl-L-methionine.</text>
</comment>
<evidence type="ECO:0000256" key="1">
    <source>
        <dbReference type="ARBA" id="ARBA00022485"/>
    </source>
</evidence>
<evidence type="ECO:0000313" key="11">
    <source>
        <dbReference type="Proteomes" id="UP000317935"/>
    </source>
</evidence>
<dbReference type="InterPro" id="IPR013785">
    <property type="entry name" value="Aldolase_TIM"/>
</dbReference>
<keyword evidence="4 8" id="KW-0460">Magnesium</keyword>
<protein>
    <recommendedName>
        <fullName evidence="8">7-carboxy-7-deazaguanine synthase</fullName>
        <shortName evidence="8">CDG synthase</shortName>
        <ecNumber evidence="8">4.3.99.3</ecNumber>
    </recommendedName>
    <alternativeName>
        <fullName evidence="8">Queuosine biosynthesis protein QueE</fullName>
    </alternativeName>
</protein>
<dbReference type="HAMAP" id="MF_00917">
    <property type="entry name" value="QueE"/>
    <property type="match status" value="1"/>
</dbReference>
<evidence type="ECO:0000256" key="6">
    <source>
        <dbReference type="ARBA" id="ARBA00023014"/>
    </source>
</evidence>
<dbReference type="InterPro" id="IPR058240">
    <property type="entry name" value="rSAM_sf"/>
</dbReference>
<keyword evidence="1 8" id="KW-0004">4Fe-4S</keyword>
<dbReference type="GO" id="GO:0051539">
    <property type="term" value="F:4 iron, 4 sulfur cluster binding"/>
    <property type="evidence" value="ECO:0007669"/>
    <property type="project" value="UniProtKB-UniRule"/>
</dbReference>
<dbReference type="EC" id="4.3.99.3" evidence="8"/>
<dbReference type="InterPro" id="IPR024924">
    <property type="entry name" value="7-CO-7-deazaguanine_synth-like"/>
</dbReference>
<feature type="binding site" evidence="8">
    <location>
        <position position="92"/>
    </location>
    <ligand>
        <name>substrate</name>
    </ligand>
</feature>
<evidence type="ECO:0000256" key="5">
    <source>
        <dbReference type="ARBA" id="ARBA00023004"/>
    </source>
</evidence>
<gene>
    <name evidence="8" type="primary">queE</name>
    <name evidence="10" type="ORF">SNTW_08320</name>
</gene>
<dbReference type="PANTHER" id="PTHR42836">
    <property type="entry name" value="7-CARBOXY-7-DEAZAGUANINE SYNTHASE"/>
    <property type="match status" value="1"/>
</dbReference>
<feature type="domain" description="Radical SAM core" evidence="9">
    <location>
        <begin position="18"/>
        <end position="242"/>
    </location>
</feature>
<dbReference type="GO" id="GO:0008616">
    <property type="term" value="P:tRNA queuosine(34) biosynthetic process"/>
    <property type="evidence" value="ECO:0007669"/>
    <property type="project" value="UniProtKB-UniRule"/>
</dbReference>
<comment type="cofactor">
    <cofactor evidence="8">
        <name>Mg(2+)</name>
        <dbReference type="ChEBI" id="CHEBI:18420"/>
    </cofactor>
</comment>
<feature type="binding site" evidence="8">
    <location>
        <position position="27"/>
    </location>
    <ligand>
        <name>substrate</name>
    </ligand>
</feature>
<dbReference type="AlphaFoldDB" id="A0A6J4CXC9"/>
<comment type="pathway">
    <text evidence="8">Purine metabolism; 7-cyano-7-deazaguanine biosynthesis.</text>
</comment>
<comment type="caution">
    <text evidence="8">Lacks conserved residue(s) required for the propagation of feature annotation.</text>
</comment>
<evidence type="ECO:0000313" key="10">
    <source>
        <dbReference type="EMBL" id="BCD70187.1"/>
    </source>
</evidence>
<dbReference type="PROSITE" id="PS51918">
    <property type="entry name" value="RADICAL_SAM"/>
    <property type="match status" value="1"/>
</dbReference>
<name>A0A6J4CXC9_9HELI</name>
<dbReference type="Pfam" id="PF13353">
    <property type="entry name" value="Fer4_12"/>
    <property type="match status" value="1"/>
</dbReference>
<feature type="binding site" evidence="8">
    <location>
        <position position="94"/>
    </location>
    <ligand>
        <name>S-adenosyl-L-methionine</name>
        <dbReference type="ChEBI" id="CHEBI:59789"/>
    </ligand>
</feature>
<keyword evidence="6 8" id="KW-0411">Iron-sulfur</keyword>
<feature type="binding site" evidence="8">
    <location>
        <begin position="12"/>
        <end position="14"/>
    </location>
    <ligand>
        <name>substrate</name>
    </ligand>
</feature>
<dbReference type="OrthoDB" id="9792276at2"/>
<feature type="binding site" evidence="8">
    <location>
        <position position="35"/>
    </location>
    <ligand>
        <name>[4Fe-4S] cluster</name>
        <dbReference type="ChEBI" id="CHEBI:49883"/>
        <note>4Fe-4S-S-AdoMet</note>
    </ligand>
</feature>
<evidence type="ECO:0000256" key="4">
    <source>
        <dbReference type="ARBA" id="ARBA00022842"/>
    </source>
</evidence>
<dbReference type="UniPathway" id="UPA00391"/>
<evidence type="ECO:0000256" key="3">
    <source>
        <dbReference type="ARBA" id="ARBA00022723"/>
    </source>
</evidence>
<feature type="binding site" evidence="8">
    <location>
        <position position="54"/>
    </location>
    <ligand>
        <name>Mg(2+)</name>
        <dbReference type="ChEBI" id="CHEBI:18420"/>
    </ligand>
</feature>
<evidence type="ECO:0000256" key="8">
    <source>
        <dbReference type="HAMAP-Rule" id="MF_00917"/>
    </source>
</evidence>
<comment type="subunit">
    <text evidence="8">Homodimer.</text>
</comment>